<dbReference type="Proteomes" id="UP000490939">
    <property type="component" value="Unassembled WGS sequence"/>
</dbReference>
<dbReference type="GO" id="GO:0005634">
    <property type="term" value="C:nucleus"/>
    <property type="evidence" value="ECO:0007669"/>
    <property type="project" value="TreeGrafter"/>
</dbReference>
<dbReference type="EMBL" id="WNWR01000392">
    <property type="protein sequence ID" value="KAE9980266.1"/>
    <property type="molecule type" value="Genomic_DNA"/>
</dbReference>
<evidence type="ECO:0000256" key="1">
    <source>
        <dbReference type="ARBA" id="ARBA00005446"/>
    </source>
</evidence>
<evidence type="ECO:0000256" key="2">
    <source>
        <dbReference type="ARBA" id="ARBA00034617"/>
    </source>
</evidence>
<dbReference type="PROSITE" id="PS51194">
    <property type="entry name" value="HELICASE_CTER"/>
    <property type="match status" value="1"/>
</dbReference>
<dbReference type="GO" id="GO:0009378">
    <property type="term" value="F:four-way junction helicase activity"/>
    <property type="evidence" value="ECO:0007669"/>
    <property type="project" value="TreeGrafter"/>
</dbReference>
<evidence type="ECO:0000259" key="4">
    <source>
        <dbReference type="PROSITE" id="PS51194"/>
    </source>
</evidence>
<sequence length="135" mass="15480">MLERIPKTIVFIDGRNAIAEAVAYIQGLLVGIHEKYTTNRLDEQFCVQDIIETYTAHVAEHDRELRYNQFKRLDSKIRIIFATTSLGMGINVSDVSRVVLWGFPIGKDLGDFWQRIGRGGRGKDIRSTAYIFLPY</sequence>
<dbReference type="Gene3D" id="3.40.50.300">
    <property type="entry name" value="P-loop containing nucleotide triphosphate hydrolases"/>
    <property type="match status" value="1"/>
</dbReference>
<feature type="domain" description="Helicase C-terminal" evidence="4">
    <location>
        <begin position="1"/>
        <end position="135"/>
    </location>
</feature>
<dbReference type="Pfam" id="PF00271">
    <property type="entry name" value="Helicase_C"/>
    <property type="match status" value="1"/>
</dbReference>
<organism evidence="5 6">
    <name type="scientific">Venturia inaequalis</name>
    <name type="common">Apple scab fungus</name>
    <dbReference type="NCBI Taxonomy" id="5025"/>
    <lineage>
        <taxon>Eukaryota</taxon>
        <taxon>Fungi</taxon>
        <taxon>Dikarya</taxon>
        <taxon>Ascomycota</taxon>
        <taxon>Pezizomycotina</taxon>
        <taxon>Dothideomycetes</taxon>
        <taxon>Pleosporomycetidae</taxon>
        <taxon>Venturiales</taxon>
        <taxon>Venturiaceae</taxon>
        <taxon>Venturia</taxon>
    </lineage>
</organism>
<dbReference type="GO" id="GO:0000724">
    <property type="term" value="P:double-strand break repair via homologous recombination"/>
    <property type="evidence" value="ECO:0007669"/>
    <property type="project" value="TreeGrafter"/>
</dbReference>
<comment type="caution">
    <text evidence="5">The sequence shown here is derived from an EMBL/GenBank/DDBJ whole genome shotgun (WGS) entry which is preliminary data.</text>
</comment>
<dbReference type="PANTHER" id="PTHR13710">
    <property type="entry name" value="DNA HELICASE RECQ FAMILY MEMBER"/>
    <property type="match status" value="1"/>
</dbReference>
<name>A0A8H3V180_VENIN</name>
<dbReference type="SMART" id="SM00490">
    <property type="entry name" value="HELICc"/>
    <property type="match status" value="1"/>
</dbReference>
<dbReference type="InterPro" id="IPR001650">
    <property type="entry name" value="Helicase_C-like"/>
</dbReference>
<evidence type="ECO:0000313" key="6">
    <source>
        <dbReference type="Proteomes" id="UP000490939"/>
    </source>
</evidence>
<dbReference type="GO" id="GO:0005737">
    <property type="term" value="C:cytoplasm"/>
    <property type="evidence" value="ECO:0007669"/>
    <property type="project" value="TreeGrafter"/>
</dbReference>
<proteinExistence type="inferred from homology"/>
<evidence type="ECO:0000256" key="3">
    <source>
        <dbReference type="ARBA" id="ARBA00034808"/>
    </source>
</evidence>
<reference evidence="5 6" key="1">
    <citation type="submission" date="2019-07" db="EMBL/GenBank/DDBJ databases">
        <title>Venturia inaequalis Genome Resource.</title>
        <authorList>
            <person name="Lichtner F.J."/>
        </authorList>
    </citation>
    <scope>NUCLEOTIDE SEQUENCE [LARGE SCALE GENOMIC DNA]</scope>
    <source>
        <strain evidence="5 6">DMI_063113</strain>
    </source>
</reference>
<evidence type="ECO:0000313" key="5">
    <source>
        <dbReference type="EMBL" id="KAE9980266.1"/>
    </source>
</evidence>
<protein>
    <recommendedName>
        <fullName evidence="3">DNA 3'-5' helicase</fullName>
        <ecNumber evidence="3">5.6.2.4</ecNumber>
    </recommendedName>
</protein>
<comment type="similarity">
    <text evidence="1">Belongs to the helicase family. RecQ subfamily.</text>
</comment>
<dbReference type="PANTHER" id="PTHR13710:SF120">
    <property type="entry name" value="BIFUNCTIONAL 3'-5' EXONUCLEASE_ATP-DEPENDENT HELICASE WRN"/>
    <property type="match status" value="1"/>
</dbReference>
<dbReference type="SUPFAM" id="SSF52540">
    <property type="entry name" value="P-loop containing nucleoside triphosphate hydrolases"/>
    <property type="match status" value="1"/>
</dbReference>
<keyword evidence="6" id="KW-1185">Reference proteome</keyword>
<accession>A0A8H3V180</accession>
<comment type="catalytic activity">
    <reaction evidence="2">
        <text>Couples ATP hydrolysis with the unwinding of duplex DNA by translocating in the 3'-5' direction.</text>
        <dbReference type="EC" id="5.6.2.4"/>
    </reaction>
</comment>
<dbReference type="EC" id="5.6.2.4" evidence="3"/>
<gene>
    <name evidence="5" type="ORF">EG327_006653</name>
</gene>
<dbReference type="GO" id="GO:0005694">
    <property type="term" value="C:chromosome"/>
    <property type="evidence" value="ECO:0007669"/>
    <property type="project" value="TreeGrafter"/>
</dbReference>
<dbReference type="InterPro" id="IPR027417">
    <property type="entry name" value="P-loop_NTPase"/>
</dbReference>
<dbReference type="GO" id="GO:0043138">
    <property type="term" value="F:3'-5' DNA helicase activity"/>
    <property type="evidence" value="ECO:0007669"/>
    <property type="project" value="UniProtKB-EC"/>
</dbReference>
<dbReference type="AlphaFoldDB" id="A0A8H3V180"/>